<protein>
    <submittedName>
        <fullName evidence="2">Uncharacterized protein</fullName>
    </submittedName>
</protein>
<evidence type="ECO:0000313" key="3">
    <source>
        <dbReference type="Proteomes" id="UP000315295"/>
    </source>
</evidence>
<feature type="chain" id="PRO_5022038443" evidence="1">
    <location>
        <begin position="18"/>
        <end position="56"/>
    </location>
</feature>
<dbReference type="AlphaFoldDB" id="A0A540MZI6"/>
<gene>
    <name evidence="2" type="ORF">C1H46_010211</name>
</gene>
<comment type="caution">
    <text evidence="2">The sequence shown here is derived from an EMBL/GenBank/DDBJ whole genome shotgun (WGS) entry which is preliminary data.</text>
</comment>
<keyword evidence="1" id="KW-0732">Signal</keyword>
<evidence type="ECO:0000313" key="2">
    <source>
        <dbReference type="EMBL" id="TQE04217.1"/>
    </source>
</evidence>
<keyword evidence="3" id="KW-1185">Reference proteome</keyword>
<accession>A0A540MZI6</accession>
<name>A0A540MZI6_MALBA</name>
<sequence length="56" mass="6398">MALGEIFLAAFLQLLLDRLTPREILNYFGNFRGIRKKLEKWRTTLSTIGAVVSDAE</sequence>
<dbReference type="EMBL" id="VIEB01000144">
    <property type="protein sequence ID" value="TQE04217.1"/>
    <property type="molecule type" value="Genomic_DNA"/>
</dbReference>
<feature type="signal peptide" evidence="1">
    <location>
        <begin position="1"/>
        <end position="17"/>
    </location>
</feature>
<reference evidence="2 3" key="1">
    <citation type="journal article" date="2019" name="G3 (Bethesda)">
        <title>Sequencing of a Wild Apple (Malus baccata) Genome Unravels the Differences Between Cultivated and Wild Apple Species Regarding Disease Resistance and Cold Tolerance.</title>
        <authorList>
            <person name="Chen X."/>
        </authorList>
    </citation>
    <scope>NUCLEOTIDE SEQUENCE [LARGE SCALE GENOMIC DNA]</scope>
    <source>
        <strain evidence="3">cv. Shandingzi</strain>
        <tissue evidence="2">Leaves</tissue>
    </source>
</reference>
<organism evidence="2 3">
    <name type="scientific">Malus baccata</name>
    <name type="common">Siberian crab apple</name>
    <name type="synonym">Pyrus baccata</name>
    <dbReference type="NCBI Taxonomy" id="106549"/>
    <lineage>
        <taxon>Eukaryota</taxon>
        <taxon>Viridiplantae</taxon>
        <taxon>Streptophyta</taxon>
        <taxon>Embryophyta</taxon>
        <taxon>Tracheophyta</taxon>
        <taxon>Spermatophyta</taxon>
        <taxon>Magnoliopsida</taxon>
        <taxon>eudicotyledons</taxon>
        <taxon>Gunneridae</taxon>
        <taxon>Pentapetalae</taxon>
        <taxon>rosids</taxon>
        <taxon>fabids</taxon>
        <taxon>Rosales</taxon>
        <taxon>Rosaceae</taxon>
        <taxon>Amygdaloideae</taxon>
        <taxon>Maleae</taxon>
        <taxon>Malus</taxon>
    </lineage>
</organism>
<dbReference type="Proteomes" id="UP000315295">
    <property type="component" value="Unassembled WGS sequence"/>
</dbReference>
<proteinExistence type="predicted"/>
<evidence type="ECO:0000256" key="1">
    <source>
        <dbReference type="SAM" id="SignalP"/>
    </source>
</evidence>